<dbReference type="InterPro" id="IPR036388">
    <property type="entry name" value="WH-like_DNA-bd_sf"/>
</dbReference>
<dbReference type="PANTHER" id="PTHR43252">
    <property type="entry name" value="TRANSCRIPTIONAL REGULATOR YQJI"/>
    <property type="match status" value="1"/>
</dbReference>
<evidence type="ECO:0000259" key="1">
    <source>
        <dbReference type="Pfam" id="PF03551"/>
    </source>
</evidence>
<reference evidence="3" key="1">
    <citation type="journal article" date="2019" name="Int. J. Syst. Evol. Microbiol.">
        <title>The Global Catalogue of Microorganisms (GCM) 10K type strain sequencing project: providing services to taxonomists for standard genome sequencing and annotation.</title>
        <authorList>
            <consortium name="The Broad Institute Genomics Platform"/>
            <consortium name="The Broad Institute Genome Sequencing Center for Infectious Disease"/>
            <person name="Wu L."/>
            <person name="Ma J."/>
        </authorList>
    </citation>
    <scope>NUCLEOTIDE SEQUENCE [LARGE SCALE GENOMIC DNA]</scope>
    <source>
        <strain evidence="3">CCUG 54522</strain>
    </source>
</reference>
<dbReference type="Gene3D" id="1.10.10.10">
    <property type="entry name" value="Winged helix-like DNA-binding domain superfamily/Winged helix DNA-binding domain"/>
    <property type="match status" value="1"/>
</dbReference>
<name>A0ABW1LPV4_9ACTN</name>
<dbReference type="RefSeq" id="WP_379158786.1">
    <property type="nucleotide sequence ID" value="NZ_JBHSRJ010000009.1"/>
</dbReference>
<keyword evidence="3" id="KW-1185">Reference proteome</keyword>
<evidence type="ECO:0000313" key="3">
    <source>
        <dbReference type="Proteomes" id="UP001596135"/>
    </source>
</evidence>
<comment type="caution">
    <text evidence="2">The sequence shown here is derived from an EMBL/GenBank/DDBJ whole genome shotgun (WGS) entry which is preliminary data.</text>
</comment>
<dbReference type="Proteomes" id="UP001596135">
    <property type="component" value="Unassembled WGS sequence"/>
</dbReference>
<dbReference type="PANTHER" id="PTHR43252:SF6">
    <property type="entry name" value="NEGATIVE TRANSCRIPTION REGULATOR PADR"/>
    <property type="match status" value="1"/>
</dbReference>
<dbReference type="InterPro" id="IPR036390">
    <property type="entry name" value="WH_DNA-bd_sf"/>
</dbReference>
<gene>
    <name evidence="2" type="ORF">ACFPYL_20540</name>
</gene>
<dbReference type="InterPro" id="IPR005149">
    <property type="entry name" value="Tscrpt_reg_PadR_N"/>
</dbReference>
<sequence length="169" mass="19325">MSAALPLLALLEQEPAHGYTLKQRYDDRFSRTRPLAFGQVYAALSRFETKGWAEVTEVEVVDGPERKRYRITEDGVEAITAWVYAPQQPTEFAMSNLYTRVSVALTSGRSAAEVLDRQRVQHLARMRELTTQRKDADVAEQLAITYELAHLDADLRWIQEAGTRLEELR</sequence>
<organism evidence="2 3">
    <name type="scientific">Nocardioides hankookensis</name>
    <dbReference type="NCBI Taxonomy" id="443157"/>
    <lineage>
        <taxon>Bacteria</taxon>
        <taxon>Bacillati</taxon>
        <taxon>Actinomycetota</taxon>
        <taxon>Actinomycetes</taxon>
        <taxon>Propionibacteriales</taxon>
        <taxon>Nocardioidaceae</taxon>
        <taxon>Nocardioides</taxon>
    </lineage>
</organism>
<feature type="domain" description="Transcription regulator PadR N-terminal" evidence="1">
    <location>
        <begin position="7"/>
        <end position="79"/>
    </location>
</feature>
<accession>A0ABW1LPV4</accession>
<dbReference type="SUPFAM" id="SSF46785">
    <property type="entry name" value="Winged helix' DNA-binding domain"/>
    <property type="match status" value="1"/>
</dbReference>
<dbReference type="Pfam" id="PF03551">
    <property type="entry name" value="PadR"/>
    <property type="match status" value="1"/>
</dbReference>
<protein>
    <submittedName>
        <fullName evidence="2">PadR family transcriptional regulator</fullName>
    </submittedName>
</protein>
<dbReference type="EMBL" id="JBHSRJ010000009">
    <property type="protein sequence ID" value="MFC6045486.1"/>
    <property type="molecule type" value="Genomic_DNA"/>
</dbReference>
<evidence type="ECO:0000313" key="2">
    <source>
        <dbReference type="EMBL" id="MFC6045486.1"/>
    </source>
</evidence>
<proteinExistence type="predicted"/>